<dbReference type="AlphaFoldDB" id="A0A7S0BFT8"/>
<protein>
    <recommendedName>
        <fullName evidence="2">RNB domain-containing protein</fullName>
    </recommendedName>
</protein>
<name>A0A7S0BFT8_9RHOD</name>
<organism evidence="3">
    <name type="scientific">Rhodosorus marinus</name>
    <dbReference type="NCBI Taxonomy" id="101924"/>
    <lineage>
        <taxon>Eukaryota</taxon>
        <taxon>Rhodophyta</taxon>
        <taxon>Stylonematophyceae</taxon>
        <taxon>Stylonematales</taxon>
        <taxon>Stylonemataceae</taxon>
        <taxon>Rhodosorus</taxon>
    </lineage>
</organism>
<dbReference type="InterPro" id="IPR001900">
    <property type="entry name" value="RNase_II/R"/>
</dbReference>
<dbReference type="SUPFAM" id="SSF50249">
    <property type="entry name" value="Nucleic acid-binding proteins"/>
    <property type="match status" value="1"/>
</dbReference>
<feature type="domain" description="RNB" evidence="2">
    <location>
        <begin position="1"/>
        <end position="228"/>
    </location>
</feature>
<dbReference type="InterPro" id="IPR050180">
    <property type="entry name" value="RNR_Ribonuclease"/>
</dbReference>
<sequence length="342" mass="38815">MFPMPIVESMFSLLAMEATEALSIGFQVDEEGRIDEGYEICTSLVSTQRITYDDVDALLESADGGQAYRDFHDLDVACRRRRAWRTGQGAFTVELENPKLRVEGFDGENPKVSIKVTRMDTLAWNIVEEMMLAAGEVAGRFSEKNRIPVAFRSQLPPKEPSEGEQISSIPEGWAKSLALLKLMRPSEMDVRPSRHCGIGLDVYSQVTSPIRRATDLLAHFQIKAFLRGDKLPFSTAKMEKYLMDITKRVKEIRGIENRTKRYWTLERLRQDEEEGKNFHEGVVVGYRSEDKLIITVMLDSYATQIKARTPLALPLGARVLLEVLGADPRKNSLKAFVRKRLE</sequence>
<reference evidence="3" key="1">
    <citation type="submission" date="2021-01" db="EMBL/GenBank/DDBJ databases">
        <authorList>
            <person name="Corre E."/>
            <person name="Pelletier E."/>
            <person name="Niang G."/>
            <person name="Scheremetjew M."/>
            <person name="Finn R."/>
            <person name="Kale V."/>
            <person name="Holt S."/>
            <person name="Cochrane G."/>
            <person name="Meng A."/>
            <person name="Brown T."/>
            <person name="Cohen L."/>
        </authorList>
    </citation>
    <scope>NUCLEOTIDE SEQUENCE</scope>
    <source>
        <strain evidence="3">UTEX LB 2760</strain>
    </source>
</reference>
<evidence type="ECO:0000313" key="3">
    <source>
        <dbReference type="EMBL" id="CAD8391885.1"/>
    </source>
</evidence>
<feature type="signal peptide" evidence="1">
    <location>
        <begin position="1"/>
        <end position="21"/>
    </location>
</feature>
<feature type="chain" id="PRO_5031445092" description="RNB domain-containing protein" evidence="1">
    <location>
        <begin position="22"/>
        <end position="342"/>
    </location>
</feature>
<keyword evidence="1" id="KW-0732">Signal</keyword>
<dbReference type="Pfam" id="PF00773">
    <property type="entry name" value="RNB"/>
    <property type="match status" value="1"/>
</dbReference>
<dbReference type="GO" id="GO:0006402">
    <property type="term" value="P:mRNA catabolic process"/>
    <property type="evidence" value="ECO:0007669"/>
    <property type="project" value="TreeGrafter"/>
</dbReference>
<dbReference type="SMART" id="SM00955">
    <property type="entry name" value="RNB"/>
    <property type="match status" value="1"/>
</dbReference>
<dbReference type="GO" id="GO:0003723">
    <property type="term" value="F:RNA binding"/>
    <property type="evidence" value="ECO:0007669"/>
    <property type="project" value="InterPro"/>
</dbReference>
<proteinExistence type="predicted"/>
<dbReference type="GO" id="GO:0000175">
    <property type="term" value="F:3'-5'-RNA exonuclease activity"/>
    <property type="evidence" value="ECO:0007669"/>
    <property type="project" value="TreeGrafter"/>
</dbReference>
<gene>
    <name evidence="3" type="ORF">RMAR0315_LOCUS1860</name>
</gene>
<dbReference type="PANTHER" id="PTHR23355:SF42">
    <property type="entry name" value="RIBONUCLEASE II, CHLOROPLASTIC_MITOCHONDRIAL"/>
    <property type="match status" value="1"/>
</dbReference>
<evidence type="ECO:0000256" key="1">
    <source>
        <dbReference type="SAM" id="SignalP"/>
    </source>
</evidence>
<dbReference type="InterPro" id="IPR012340">
    <property type="entry name" value="NA-bd_OB-fold"/>
</dbReference>
<evidence type="ECO:0000259" key="2">
    <source>
        <dbReference type="SMART" id="SM00955"/>
    </source>
</evidence>
<dbReference type="EMBL" id="HBEK01003394">
    <property type="protein sequence ID" value="CAD8391885.1"/>
    <property type="molecule type" value="Transcribed_RNA"/>
</dbReference>
<dbReference type="GO" id="GO:0000932">
    <property type="term" value="C:P-body"/>
    <property type="evidence" value="ECO:0007669"/>
    <property type="project" value="TreeGrafter"/>
</dbReference>
<dbReference type="PANTHER" id="PTHR23355">
    <property type="entry name" value="RIBONUCLEASE"/>
    <property type="match status" value="1"/>
</dbReference>
<accession>A0A7S0BFT8</accession>